<feature type="domain" description="Aminotransferase class I/classII large" evidence="5">
    <location>
        <begin position="69"/>
        <end position="413"/>
    </location>
</feature>
<dbReference type="NCBIfam" id="NF006964">
    <property type="entry name" value="PRK09440.1-2"/>
    <property type="match status" value="1"/>
</dbReference>
<dbReference type="EMBL" id="JADIMF010000137">
    <property type="protein sequence ID" value="MBO8469738.1"/>
    <property type="molecule type" value="Genomic_DNA"/>
</dbReference>
<evidence type="ECO:0000256" key="3">
    <source>
        <dbReference type="ARBA" id="ARBA00022679"/>
    </source>
</evidence>
<keyword evidence="4" id="KW-0663">Pyridoxal phosphate</keyword>
<dbReference type="Proteomes" id="UP000810292">
    <property type="component" value="Unassembled WGS sequence"/>
</dbReference>
<dbReference type="Pfam" id="PF00155">
    <property type="entry name" value="Aminotran_1_2"/>
    <property type="match status" value="1"/>
</dbReference>
<evidence type="ECO:0000313" key="6">
    <source>
        <dbReference type="EMBL" id="MBO8469738.1"/>
    </source>
</evidence>
<comment type="cofactor">
    <cofactor evidence="1">
        <name>pyridoxal 5'-phosphate</name>
        <dbReference type="ChEBI" id="CHEBI:597326"/>
    </cofactor>
</comment>
<reference evidence="6" key="2">
    <citation type="journal article" date="2021" name="PeerJ">
        <title>Extensive microbial diversity within the chicken gut microbiome revealed by metagenomics and culture.</title>
        <authorList>
            <person name="Gilroy R."/>
            <person name="Ravi A."/>
            <person name="Getino M."/>
            <person name="Pursley I."/>
            <person name="Horton D.L."/>
            <person name="Alikhan N.F."/>
            <person name="Baker D."/>
            <person name="Gharbi K."/>
            <person name="Hall N."/>
            <person name="Watson M."/>
            <person name="Adriaenssens E.M."/>
            <person name="Foster-Nyarko E."/>
            <person name="Jarju S."/>
            <person name="Secka A."/>
            <person name="Antonio M."/>
            <person name="Oren A."/>
            <person name="Chaudhuri R.R."/>
            <person name="La Ragione R."/>
            <person name="Hildebrand F."/>
            <person name="Pallen M.J."/>
        </authorList>
    </citation>
    <scope>NUCLEOTIDE SEQUENCE</scope>
    <source>
        <strain evidence="6">14700</strain>
    </source>
</reference>
<dbReference type="InterPro" id="IPR004839">
    <property type="entry name" value="Aminotransferase_I/II_large"/>
</dbReference>
<dbReference type="SUPFAM" id="SSF53383">
    <property type="entry name" value="PLP-dependent transferases"/>
    <property type="match status" value="1"/>
</dbReference>
<dbReference type="CDD" id="cd00609">
    <property type="entry name" value="AAT_like"/>
    <property type="match status" value="1"/>
</dbReference>
<dbReference type="InterPro" id="IPR050859">
    <property type="entry name" value="Class-I_PLP-dep_aminotransf"/>
</dbReference>
<evidence type="ECO:0000313" key="7">
    <source>
        <dbReference type="Proteomes" id="UP000810292"/>
    </source>
</evidence>
<dbReference type="GO" id="GO:1901605">
    <property type="term" value="P:alpha-amino acid metabolic process"/>
    <property type="evidence" value="ECO:0007669"/>
    <property type="project" value="TreeGrafter"/>
</dbReference>
<sequence>MEFSDFGNKLSQHSGILQLMDDISRPLPPGVKAKPLGGGNPARVEAAEKVYREELEKLLADGDSFENVIAHYDSPQGRVGFLRTAAEFFRKEYGWDVTEDNIALTNGSQSAMFYLFNLFSGKTGDKVQKILFPVMPEYIGYADQGIESGTFCSIPSKCVYSDDRTFKYVLDANAVSDYLDSHPEVGAMAVSRPTNPSGNVLRDSEIKILADLAHKHSIPLIIDNAYGIPFPDIVFCEDAAPVWNEDIILSMSLSKIGLPSIRTGIVIARKDIIKAVGNINAIAALATGSFGPVLAEDLLRTGKLTSISRNAIQPFYKAKAEKIEGYIRKYFEGTDYHFHKIEGSIFCWIYLPSLSMPTLEFYSLLMKDGVVTVPGEYFFFPADDGSYPHEHYDKCLRLNYSGDDSLVEEGIRIIADRYRENSIERR</sequence>
<dbReference type="GO" id="GO:0009042">
    <property type="term" value="F:valine-pyruvate transaminase activity"/>
    <property type="evidence" value="ECO:0007669"/>
    <property type="project" value="UniProtKB-EC"/>
</dbReference>
<dbReference type="GO" id="GO:0005829">
    <property type="term" value="C:cytosol"/>
    <property type="evidence" value="ECO:0007669"/>
    <property type="project" value="TreeGrafter"/>
</dbReference>
<accession>A0A9D9IDI1</accession>
<name>A0A9D9IDI1_9SPIO</name>
<keyword evidence="2 6" id="KW-0032">Aminotransferase</keyword>
<protein>
    <submittedName>
        <fullName evidence="6">Valine--pyruvate transaminase</fullName>
        <ecNumber evidence="6">2.6.1.66</ecNumber>
    </submittedName>
</protein>
<evidence type="ECO:0000259" key="5">
    <source>
        <dbReference type="Pfam" id="PF00155"/>
    </source>
</evidence>
<keyword evidence="3 6" id="KW-0808">Transferase</keyword>
<organism evidence="6 7">
    <name type="scientific">Candidatus Ornithospirochaeta stercoravium</name>
    <dbReference type="NCBI Taxonomy" id="2840897"/>
    <lineage>
        <taxon>Bacteria</taxon>
        <taxon>Pseudomonadati</taxon>
        <taxon>Spirochaetota</taxon>
        <taxon>Spirochaetia</taxon>
        <taxon>Spirochaetales</taxon>
        <taxon>Spirochaetaceae</taxon>
        <taxon>Spirochaetaceae incertae sedis</taxon>
        <taxon>Candidatus Ornithospirochaeta</taxon>
    </lineage>
</organism>
<comment type="caution">
    <text evidence="6">The sequence shown here is derived from an EMBL/GenBank/DDBJ whole genome shotgun (WGS) entry which is preliminary data.</text>
</comment>
<evidence type="ECO:0000256" key="1">
    <source>
        <dbReference type="ARBA" id="ARBA00001933"/>
    </source>
</evidence>
<evidence type="ECO:0000256" key="4">
    <source>
        <dbReference type="ARBA" id="ARBA00022898"/>
    </source>
</evidence>
<dbReference type="PANTHER" id="PTHR42790">
    <property type="entry name" value="AMINOTRANSFERASE"/>
    <property type="match status" value="1"/>
</dbReference>
<dbReference type="AlphaFoldDB" id="A0A9D9IDI1"/>
<dbReference type="GO" id="GO:0030170">
    <property type="term" value="F:pyridoxal phosphate binding"/>
    <property type="evidence" value="ECO:0007669"/>
    <property type="project" value="InterPro"/>
</dbReference>
<dbReference type="InterPro" id="IPR015424">
    <property type="entry name" value="PyrdxlP-dep_Trfase"/>
</dbReference>
<proteinExistence type="predicted"/>
<evidence type="ECO:0000256" key="2">
    <source>
        <dbReference type="ARBA" id="ARBA00022576"/>
    </source>
</evidence>
<gene>
    <name evidence="6" type="ORF">IAA72_08140</name>
</gene>
<dbReference type="Gene3D" id="3.40.640.10">
    <property type="entry name" value="Type I PLP-dependent aspartate aminotransferase-like (Major domain)"/>
    <property type="match status" value="1"/>
</dbReference>
<reference evidence="6" key="1">
    <citation type="submission" date="2020-10" db="EMBL/GenBank/DDBJ databases">
        <authorList>
            <person name="Gilroy R."/>
        </authorList>
    </citation>
    <scope>NUCLEOTIDE SEQUENCE</scope>
    <source>
        <strain evidence="6">14700</strain>
    </source>
</reference>
<dbReference type="InterPro" id="IPR015421">
    <property type="entry name" value="PyrdxlP-dep_Trfase_major"/>
</dbReference>
<dbReference type="PANTHER" id="PTHR42790:SF4">
    <property type="entry name" value="VALINE--PYRUVATE AMINOTRANSFERASE"/>
    <property type="match status" value="1"/>
</dbReference>
<dbReference type="EC" id="2.6.1.66" evidence="6"/>